<dbReference type="Proteomes" id="UP000663860">
    <property type="component" value="Unassembled WGS sequence"/>
</dbReference>
<reference evidence="1" key="1">
    <citation type="submission" date="2021-02" db="EMBL/GenBank/DDBJ databases">
        <authorList>
            <person name="Nowell W R."/>
        </authorList>
    </citation>
    <scope>NUCLEOTIDE SEQUENCE</scope>
</reference>
<gene>
    <name evidence="1" type="ORF">IZO911_LOCUS263</name>
</gene>
<dbReference type="InterPro" id="IPR022122">
    <property type="entry name" value="DUF3657"/>
</dbReference>
<comment type="caution">
    <text evidence="1">The sequence shown here is derived from an EMBL/GenBank/DDBJ whole genome shotgun (WGS) entry which is preliminary data.</text>
</comment>
<evidence type="ECO:0000313" key="1">
    <source>
        <dbReference type="EMBL" id="CAF0712583.1"/>
    </source>
</evidence>
<dbReference type="EMBL" id="CAJNOE010000001">
    <property type="protein sequence ID" value="CAF0712583.1"/>
    <property type="molecule type" value="Genomic_DNA"/>
</dbReference>
<proteinExistence type="predicted"/>
<dbReference type="AlphaFoldDB" id="A0A813M5G7"/>
<evidence type="ECO:0000313" key="2">
    <source>
        <dbReference type="Proteomes" id="UP000663860"/>
    </source>
</evidence>
<organism evidence="1 2">
    <name type="scientific">Adineta steineri</name>
    <dbReference type="NCBI Taxonomy" id="433720"/>
    <lineage>
        <taxon>Eukaryota</taxon>
        <taxon>Metazoa</taxon>
        <taxon>Spiralia</taxon>
        <taxon>Gnathifera</taxon>
        <taxon>Rotifera</taxon>
        <taxon>Eurotatoria</taxon>
        <taxon>Bdelloidea</taxon>
        <taxon>Adinetida</taxon>
        <taxon>Adinetidae</taxon>
        <taxon>Adineta</taxon>
    </lineage>
</organism>
<accession>A0A813M5G7</accession>
<dbReference type="Pfam" id="PF12394">
    <property type="entry name" value="DUF3657"/>
    <property type="match status" value="1"/>
</dbReference>
<protein>
    <submittedName>
        <fullName evidence="1">Uncharacterized protein</fullName>
    </submittedName>
</protein>
<sequence>MADLQAEIELTVELRKFFNIDLFVQGYYQIRAGIKFAPRIQAATKVEVKSETPPVYDDYREQIYPACVLNDWGVSKTFMILYKNEEVELEDQFNFKLSIIVDPQNITDCFNRMDMQLCIELYFVEKEYLPEKISAIQPLCSRNYKLHFNPRLGLHIHVPIFFDYFHLSALTVTIHASLLCLIPPYVFDR</sequence>
<name>A0A813M5G7_9BILA</name>